<evidence type="ECO:0000256" key="3">
    <source>
        <dbReference type="ARBA" id="ARBA00022801"/>
    </source>
</evidence>
<feature type="active site" description="Nucleophile" evidence="5">
    <location>
        <position position="15"/>
    </location>
</feature>
<protein>
    <recommendedName>
        <fullName evidence="2">protein-tyrosine-phosphatase</fullName>
        <ecNumber evidence="2">3.1.3.48</ecNumber>
    </recommendedName>
</protein>
<accession>A0A930N6X1</accession>
<dbReference type="SUPFAM" id="SSF52788">
    <property type="entry name" value="Phosphotyrosine protein phosphatases I"/>
    <property type="match status" value="1"/>
</dbReference>
<evidence type="ECO:0000256" key="1">
    <source>
        <dbReference type="ARBA" id="ARBA00011063"/>
    </source>
</evidence>
<dbReference type="PANTHER" id="PTHR11717:SF7">
    <property type="entry name" value="LOW MOLECULAR WEIGHT PHOSPHOTYROSINE PROTEIN PHOSPHATASE"/>
    <property type="match status" value="1"/>
</dbReference>
<dbReference type="CDD" id="cd16343">
    <property type="entry name" value="LMWPTP"/>
    <property type="match status" value="1"/>
</dbReference>
<dbReference type="InterPro" id="IPR050438">
    <property type="entry name" value="LMW_PTPase"/>
</dbReference>
<sequence length="160" mass="18268">MKTTTDNKKRILFICLGNICRSPAAHAVMQHMVDERGLSSQYEIDSAGIGGWHIGQLPDKRMREHGNRRGYRIDHHARQFDSSVDFDRFDHIIVMDEDNFRNITSQTTDEKARAKVLRMADFFTEHPHATCVPDPYYGGSADFELALDLIEDGCRGLLTL</sequence>
<evidence type="ECO:0000313" key="8">
    <source>
        <dbReference type="Proteomes" id="UP000757461"/>
    </source>
</evidence>
<comment type="caution">
    <text evidence="7">The sequence shown here is derived from an EMBL/GenBank/DDBJ whole genome shotgun (WGS) entry which is preliminary data.</text>
</comment>
<keyword evidence="4" id="KW-0904">Protein phosphatase</keyword>
<dbReference type="InterPro" id="IPR036196">
    <property type="entry name" value="Ptyr_pPase_sf"/>
</dbReference>
<dbReference type="Gene3D" id="3.40.50.2300">
    <property type="match status" value="1"/>
</dbReference>
<name>A0A930N6X1_9BACT</name>
<evidence type="ECO:0000256" key="4">
    <source>
        <dbReference type="ARBA" id="ARBA00022912"/>
    </source>
</evidence>
<dbReference type="PANTHER" id="PTHR11717">
    <property type="entry name" value="LOW MOLECULAR WEIGHT PROTEIN TYROSINE PHOSPHATASE"/>
    <property type="match status" value="1"/>
</dbReference>
<dbReference type="EMBL" id="JABZSQ010000094">
    <property type="protein sequence ID" value="MBF1415121.1"/>
    <property type="molecule type" value="Genomic_DNA"/>
</dbReference>
<dbReference type="RefSeq" id="WP_008822970.1">
    <property type="nucleotide sequence ID" value="NZ_CAKAQX010000006.1"/>
</dbReference>
<dbReference type="EC" id="3.1.3.48" evidence="2"/>
<feature type="active site" evidence="5">
    <location>
        <position position="21"/>
    </location>
</feature>
<organism evidence="7 8">
    <name type="scientific">Prevotella histicola</name>
    <dbReference type="NCBI Taxonomy" id="470565"/>
    <lineage>
        <taxon>Bacteria</taxon>
        <taxon>Pseudomonadati</taxon>
        <taxon>Bacteroidota</taxon>
        <taxon>Bacteroidia</taxon>
        <taxon>Bacteroidales</taxon>
        <taxon>Prevotellaceae</taxon>
        <taxon>Prevotella</taxon>
    </lineage>
</organism>
<dbReference type="GO" id="GO:0004725">
    <property type="term" value="F:protein tyrosine phosphatase activity"/>
    <property type="evidence" value="ECO:0007669"/>
    <property type="project" value="UniProtKB-EC"/>
</dbReference>
<evidence type="ECO:0000313" key="7">
    <source>
        <dbReference type="EMBL" id="MBF1415121.1"/>
    </source>
</evidence>
<gene>
    <name evidence="7" type="ORF">HXN33_06015</name>
</gene>
<dbReference type="Proteomes" id="UP000757461">
    <property type="component" value="Unassembled WGS sequence"/>
</dbReference>
<dbReference type="InterPro" id="IPR017867">
    <property type="entry name" value="Tyr_phospatase_low_mol_wt"/>
</dbReference>
<dbReference type="Pfam" id="PF01451">
    <property type="entry name" value="LMWPc"/>
    <property type="match status" value="1"/>
</dbReference>
<dbReference type="AlphaFoldDB" id="A0A930N6X1"/>
<dbReference type="InterPro" id="IPR023485">
    <property type="entry name" value="Ptyr_pPase"/>
</dbReference>
<comment type="similarity">
    <text evidence="1">Belongs to the low molecular weight phosphotyrosine protein phosphatase family.</text>
</comment>
<evidence type="ECO:0000259" key="6">
    <source>
        <dbReference type="SMART" id="SM00226"/>
    </source>
</evidence>
<evidence type="ECO:0000256" key="2">
    <source>
        <dbReference type="ARBA" id="ARBA00013064"/>
    </source>
</evidence>
<evidence type="ECO:0000256" key="5">
    <source>
        <dbReference type="PIRSR" id="PIRSR617867-1"/>
    </source>
</evidence>
<dbReference type="SMART" id="SM00226">
    <property type="entry name" value="LMWPc"/>
    <property type="match status" value="1"/>
</dbReference>
<reference evidence="7" key="1">
    <citation type="submission" date="2020-04" db="EMBL/GenBank/DDBJ databases">
        <title>Deep metagenomics examines the oral microbiome during advanced dental caries in children, revealing novel taxa and co-occurrences with host molecules.</title>
        <authorList>
            <person name="Baker J.L."/>
            <person name="Morton J.T."/>
            <person name="Dinis M."/>
            <person name="Alvarez R."/>
            <person name="Tran N.C."/>
            <person name="Knight R."/>
            <person name="Edlund A."/>
        </authorList>
    </citation>
    <scope>NUCLEOTIDE SEQUENCE</scope>
    <source>
        <strain evidence="7">JCVI_25_bin.9</strain>
    </source>
</reference>
<feature type="domain" description="Phosphotyrosine protein phosphatase I" evidence="6">
    <location>
        <begin position="9"/>
        <end position="160"/>
    </location>
</feature>
<proteinExistence type="inferred from homology"/>
<feature type="active site" description="Proton donor" evidence="5">
    <location>
        <position position="134"/>
    </location>
</feature>
<dbReference type="GeneID" id="66731961"/>
<keyword evidence="3" id="KW-0378">Hydrolase</keyword>
<dbReference type="PRINTS" id="PR00719">
    <property type="entry name" value="LMWPTPASE"/>
</dbReference>